<protein>
    <submittedName>
        <fullName evidence="2">Uncharacterized protein</fullName>
    </submittedName>
</protein>
<keyword evidence="3" id="KW-1185">Reference proteome</keyword>
<accession>A0A1Y1ZIJ0</accession>
<comment type="caution">
    <text evidence="2">The sequence shown here is derived from an EMBL/GenBank/DDBJ whole genome shotgun (WGS) entry which is preliminary data.</text>
</comment>
<evidence type="ECO:0000256" key="1">
    <source>
        <dbReference type="SAM" id="MobiDB-lite"/>
    </source>
</evidence>
<dbReference type="EMBL" id="MCFA01000079">
    <property type="protein sequence ID" value="ORY10004.1"/>
    <property type="molecule type" value="Genomic_DNA"/>
</dbReference>
<sequence>MPLITSPDFAYSFDLRVLKVDKNDVEQAVAYIVGPFIFTHMRSDSTPKEKVTHSVAGSKNGPKTDVEENIINLRADATSAQCQGHPNSNETGGEGPDQGKQQPEELPPLTFGDPTSMSEGFSLELLIPDSSPDVGLLALRLPKLQLSHVARSFDPEEGTAARFPLNA</sequence>
<evidence type="ECO:0000313" key="3">
    <source>
        <dbReference type="Proteomes" id="UP000193144"/>
    </source>
</evidence>
<evidence type="ECO:0000313" key="2">
    <source>
        <dbReference type="EMBL" id="ORY10004.1"/>
    </source>
</evidence>
<proteinExistence type="predicted"/>
<gene>
    <name evidence="2" type="ORF">BCR34DRAFT_615485</name>
</gene>
<name>A0A1Y1ZIJ0_9PLEO</name>
<feature type="region of interest" description="Disordered" evidence="1">
    <location>
        <begin position="72"/>
        <end position="115"/>
    </location>
</feature>
<dbReference type="AlphaFoldDB" id="A0A1Y1ZIJ0"/>
<organism evidence="2 3">
    <name type="scientific">Clohesyomyces aquaticus</name>
    <dbReference type="NCBI Taxonomy" id="1231657"/>
    <lineage>
        <taxon>Eukaryota</taxon>
        <taxon>Fungi</taxon>
        <taxon>Dikarya</taxon>
        <taxon>Ascomycota</taxon>
        <taxon>Pezizomycotina</taxon>
        <taxon>Dothideomycetes</taxon>
        <taxon>Pleosporomycetidae</taxon>
        <taxon>Pleosporales</taxon>
        <taxon>Lindgomycetaceae</taxon>
        <taxon>Clohesyomyces</taxon>
    </lineage>
</organism>
<feature type="compositionally biased region" description="Polar residues" evidence="1">
    <location>
        <begin position="78"/>
        <end position="91"/>
    </location>
</feature>
<reference evidence="2 3" key="1">
    <citation type="submission" date="2016-07" db="EMBL/GenBank/DDBJ databases">
        <title>Pervasive Adenine N6-methylation of Active Genes in Fungi.</title>
        <authorList>
            <consortium name="DOE Joint Genome Institute"/>
            <person name="Mondo S.J."/>
            <person name="Dannebaum R.O."/>
            <person name="Kuo R.C."/>
            <person name="Labutti K."/>
            <person name="Haridas S."/>
            <person name="Kuo A."/>
            <person name="Salamov A."/>
            <person name="Ahrendt S.R."/>
            <person name="Lipzen A."/>
            <person name="Sullivan W."/>
            <person name="Andreopoulos W.B."/>
            <person name="Clum A."/>
            <person name="Lindquist E."/>
            <person name="Daum C."/>
            <person name="Ramamoorthy G.K."/>
            <person name="Gryganskyi A."/>
            <person name="Culley D."/>
            <person name="Magnuson J.K."/>
            <person name="James T.Y."/>
            <person name="O'Malley M.A."/>
            <person name="Stajich J.E."/>
            <person name="Spatafora J.W."/>
            <person name="Visel A."/>
            <person name="Grigoriev I.V."/>
        </authorList>
    </citation>
    <scope>NUCLEOTIDE SEQUENCE [LARGE SCALE GENOMIC DNA]</scope>
    <source>
        <strain evidence="2 3">CBS 115471</strain>
    </source>
</reference>
<dbReference type="Proteomes" id="UP000193144">
    <property type="component" value="Unassembled WGS sequence"/>
</dbReference>